<dbReference type="EMBL" id="CP095071">
    <property type="protein sequence ID" value="UOQ85597.1"/>
    <property type="molecule type" value="Genomic_DNA"/>
</dbReference>
<reference evidence="2 3" key="1">
    <citation type="submission" date="2022-04" db="EMBL/GenBank/DDBJ databases">
        <title>Gracilibacillus sp. isolated from saltern.</title>
        <authorList>
            <person name="Won M."/>
            <person name="Lee C.-M."/>
            <person name="Woen H.-Y."/>
            <person name="Kwon S.-W."/>
        </authorList>
    </citation>
    <scope>NUCLEOTIDE SEQUENCE [LARGE SCALE GENOMIC DNA]</scope>
    <source>
        <strain evidence="2 3">SSPM10-3</strain>
    </source>
</reference>
<organism evidence="2 3">
    <name type="scientific">Gracilibacillus salinarum</name>
    <dbReference type="NCBI Taxonomy" id="2932255"/>
    <lineage>
        <taxon>Bacteria</taxon>
        <taxon>Bacillati</taxon>
        <taxon>Bacillota</taxon>
        <taxon>Bacilli</taxon>
        <taxon>Bacillales</taxon>
        <taxon>Bacillaceae</taxon>
        <taxon>Gracilibacillus</taxon>
    </lineage>
</organism>
<dbReference type="PANTHER" id="PTHR22617:SF23">
    <property type="entry name" value="CHEMOTAXIS PROTEIN CHEW"/>
    <property type="match status" value="1"/>
</dbReference>
<keyword evidence="3" id="KW-1185">Reference proteome</keyword>
<dbReference type="Proteomes" id="UP000831537">
    <property type="component" value="Chromosome"/>
</dbReference>
<dbReference type="Pfam" id="PF01584">
    <property type="entry name" value="CheW"/>
    <property type="match status" value="1"/>
</dbReference>
<dbReference type="Gene3D" id="2.30.30.40">
    <property type="entry name" value="SH3 Domains"/>
    <property type="match status" value="1"/>
</dbReference>
<protein>
    <submittedName>
        <fullName evidence="2">Chemotaxis protein CheW</fullName>
    </submittedName>
</protein>
<evidence type="ECO:0000259" key="1">
    <source>
        <dbReference type="PROSITE" id="PS50851"/>
    </source>
</evidence>
<dbReference type="InterPro" id="IPR039315">
    <property type="entry name" value="CheW"/>
</dbReference>
<dbReference type="InterPro" id="IPR036061">
    <property type="entry name" value="CheW-like_dom_sf"/>
</dbReference>
<dbReference type="RefSeq" id="WP_244745655.1">
    <property type="nucleotide sequence ID" value="NZ_CP095071.1"/>
</dbReference>
<name>A0ABY4GQM3_9BACI</name>
<dbReference type="CDD" id="cd00732">
    <property type="entry name" value="CheW"/>
    <property type="match status" value="1"/>
</dbReference>
<dbReference type="SMART" id="SM00260">
    <property type="entry name" value="CheW"/>
    <property type="match status" value="1"/>
</dbReference>
<proteinExistence type="predicted"/>
<sequence length="157" mass="17654">MKEETSNQKSIIIELQKEEYAIPVEVVGAIERMQHITRVPRTASFVKGVINLRGVVTPIIDLRERFGMETEDYTESTRIIIVHMGQYNVGFIVDAAYDVLDIPEESIEPAPQVIGTVDADYIKSVAKVDKRLILMLDLEKVLSQESYQAAKSSELEG</sequence>
<feature type="domain" description="CheW-like" evidence="1">
    <location>
        <begin position="7"/>
        <end position="147"/>
    </location>
</feature>
<evidence type="ECO:0000313" key="2">
    <source>
        <dbReference type="EMBL" id="UOQ85597.1"/>
    </source>
</evidence>
<gene>
    <name evidence="2" type="ORF">MUN87_01435</name>
</gene>
<dbReference type="SUPFAM" id="SSF50341">
    <property type="entry name" value="CheW-like"/>
    <property type="match status" value="1"/>
</dbReference>
<accession>A0ABY4GQM3</accession>
<dbReference type="PANTHER" id="PTHR22617">
    <property type="entry name" value="CHEMOTAXIS SENSOR HISTIDINE KINASE-RELATED"/>
    <property type="match status" value="1"/>
</dbReference>
<dbReference type="Gene3D" id="2.40.50.180">
    <property type="entry name" value="CheA-289, Domain 4"/>
    <property type="match status" value="1"/>
</dbReference>
<dbReference type="InterPro" id="IPR002545">
    <property type="entry name" value="CheW-lke_dom"/>
</dbReference>
<evidence type="ECO:0000313" key="3">
    <source>
        <dbReference type="Proteomes" id="UP000831537"/>
    </source>
</evidence>
<dbReference type="PROSITE" id="PS50851">
    <property type="entry name" value="CHEW"/>
    <property type="match status" value="1"/>
</dbReference>